<keyword evidence="3" id="KW-1185">Reference proteome</keyword>
<proteinExistence type="predicted"/>
<dbReference type="Proteomes" id="UP001383192">
    <property type="component" value="Unassembled WGS sequence"/>
</dbReference>
<evidence type="ECO:0000313" key="2">
    <source>
        <dbReference type="EMBL" id="KAK7051631.1"/>
    </source>
</evidence>
<sequence length="392" mass="45246">MDIARTIDILEEEEYELQRHEDEIQRYRLVVEKLEAERDRLRRRIEERRSWMAPIRRLPVEILQQIFIKVCTSGYTSLSIDHEDHVSAPALTLSRVSAYWRNVSCGQRALWSSVSLALDKMTKDLRPLLNFYLTNAADHPLKIHIYDPDDSQETLPNATVAEMLADLVEDLGEYSFWMIDFLTSHFAKCEELSLDIPPVVLASNTRAQVSFPLLHTLHLDRNEPTRDENGVLVNSWMWNAIRVAPVLRELTLCSPLPAYLHYIPWERLTSLTVYFVDAYRHLCAALARCCRLVTFDVDEMSSELSASDNEQSIAVLPCARYFTLAQTLNISHMNRVIASLTLPALRELKLVLRHPQTQSVALYDFRPLHSMCQRSCWSITTLNLSVITAYNQ</sequence>
<organism evidence="2 3">
    <name type="scientific">Paramarasmius palmivorus</name>
    <dbReference type="NCBI Taxonomy" id="297713"/>
    <lineage>
        <taxon>Eukaryota</taxon>
        <taxon>Fungi</taxon>
        <taxon>Dikarya</taxon>
        <taxon>Basidiomycota</taxon>
        <taxon>Agaricomycotina</taxon>
        <taxon>Agaricomycetes</taxon>
        <taxon>Agaricomycetidae</taxon>
        <taxon>Agaricales</taxon>
        <taxon>Marasmiineae</taxon>
        <taxon>Marasmiaceae</taxon>
        <taxon>Paramarasmius</taxon>
    </lineage>
</organism>
<feature type="coiled-coil region" evidence="1">
    <location>
        <begin position="3"/>
        <end position="51"/>
    </location>
</feature>
<dbReference type="EMBL" id="JAYKXP010000012">
    <property type="protein sequence ID" value="KAK7051631.1"/>
    <property type="molecule type" value="Genomic_DNA"/>
</dbReference>
<evidence type="ECO:0000313" key="3">
    <source>
        <dbReference type="Proteomes" id="UP001383192"/>
    </source>
</evidence>
<keyword evidence="1" id="KW-0175">Coiled coil</keyword>
<gene>
    <name evidence="2" type="ORF">VNI00_004610</name>
</gene>
<dbReference type="AlphaFoldDB" id="A0AAW0DFG6"/>
<dbReference type="InterPro" id="IPR032675">
    <property type="entry name" value="LRR_dom_sf"/>
</dbReference>
<reference evidence="2 3" key="1">
    <citation type="submission" date="2024-01" db="EMBL/GenBank/DDBJ databases">
        <title>A draft genome for a cacao thread blight-causing isolate of Paramarasmius palmivorus.</title>
        <authorList>
            <person name="Baruah I.K."/>
            <person name="Bukari Y."/>
            <person name="Amoako-Attah I."/>
            <person name="Meinhardt L.W."/>
            <person name="Bailey B.A."/>
            <person name="Cohen S.P."/>
        </authorList>
    </citation>
    <scope>NUCLEOTIDE SEQUENCE [LARGE SCALE GENOMIC DNA]</scope>
    <source>
        <strain evidence="2 3">GH-12</strain>
    </source>
</reference>
<evidence type="ECO:0008006" key="4">
    <source>
        <dbReference type="Google" id="ProtNLM"/>
    </source>
</evidence>
<comment type="caution">
    <text evidence="2">The sequence shown here is derived from an EMBL/GenBank/DDBJ whole genome shotgun (WGS) entry which is preliminary data.</text>
</comment>
<dbReference type="Gene3D" id="3.80.10.10">
    <property type="entry name" value="Ribonuclease Inhibitor"/>
    <property type="match status" value="1"/>
</dbReference>
<protein>
    <recommendedName>
        <fullName evidence="4">F-box domain-containing protein</fullName>
    </recommendedName>
</protein>
<evidence type="ECO:0000256" key="1">
    <source>
        <dbReference type="SAM" id="Coils"/>
    </source>
</evidence>
<accession>A0AAW0DFG6</accession>
<name>A0AAW0DFG6_9AGAR</name>